<proteinExistence type="predicted"/>
<dbReference type="EnsemblPlants" id="TuG1812G0200001539.01.T02">
    <property type="protein sequence ID" value="TuG1812G0200001539.01.T02.cds323203"/>
    <property type="gene ID" value="TuG1812G0200001539.01"/>
</dbReference>
<dbReference type="AlphaFoldDB" id="A0A8R7PB80"/>
<organism evidence="2 3">
    <name type="scientific">Triticum urartu</name>
    <name type="common">Red wild einkorn</name>
    <name type="synonym">Crithodium urartu</name>
    <dbReference type="NCBI Taxonomy" id="4572"/>
    <lineage>
        <taxon>Eukaryota</taxon>
        <taxon>Viridiplantae</taxon>
        <taxon>Streptophyta</taxon>
        <taxon>Embryophyta</taxon>
        <taxon>Tracheophyta</taxon>
        <taxon>Spermatophyta</taxon>
        <taxon>Magnoliopsida</taxon>
        <taxon>Liliopsida</taxon>
        <taxon>Poales</taxon>
        <taxon>Poaceae</taxon>
        <taxon>BOP clade</taxon>
        <taxon>Pooideae</taxon>
        <taxon>Triticodae</taxon>
        <taxon>Triticeae</taxon>
        <taxon>Triticinae</taxon>
        <taxon>Triticum</taxon>
    </lineage>
</organism>
<evidence type="ECO:0000313" key="3">
    <source>
        <dbReference type="Proteomes" id="UP000015106"/>
    </source>
</evidence>
<evidence type="ECO:0000313" key="2">
    <source>
        <dbReference type="EnsemblPlants" id="TuG1812G0200001539.01.T02.cds323203"/>
    </source>
</evidence>
<reference evidence="3" key="1">
    <citation type="journal article" date="2013" name="Nature">
        <title>Draft genome of the wheat A-genome progenitor Triticum urartu.</title>
        <authorList>
            <person name="Ling H.Q."/>
            <person name="Zhao S."/>
            <person name="Liu D."/>
            <person name="Wang J."/>
            <person name="Sun H."/>
            <person name="Zhang C."/>
            <person name="Fan H."/>
            <person name="Li D."/>
            <person name="Dong L."/>
            <person name="Tao Y."/>
            <person name="Gao C."/>
            <person name="Wu H."/>
            <person name="Li Y."/>
            <person name="Cui Y."/>
            <person name="Guo X."/>
            <person name="Zheng S."/>
            <person name="Wang B."/>
            <person name="Yu K."/>
            <person name="Liang Q."/>
            <person name="Yang W."/>
            <person name="Lou X."/>
            <person name="Chen J."/>
            <person name="Feng M."/>
            <person name="Jian J."/>
            <person name="Zhang X."/>
            <person name="Luo G."/>
            <person name="Jiang Y."/>
            <person name="Liu J."/>
            <person name="Wang Z."/>
            <person name="Sha Y."/>
            <person name="Zhang B."/>
            <person name="Wu H."/>
            <person name="Tang D."/>
            <person name="Shen Q."/>
            <person name="Xue P."/>
            <person name="Zou S."/>
            <person name="Wang X."/>
            <person name="Liu X."/>
            <person name="Wang F."/>
            <person name="Yang Y."/>
            <person name="An X."/>
            <person name="Dong Z."/>
            <person name="Zhang K."/>
            <person name="Zhang X."/>
            <person name="Luo M.C."/>
            <person name="Dvorak J."/>
            <person name="Tong Y."/>
            <person name="Wang J."/>
            <person name="Yang H."/>
            <person name="Li Z."/>
            <person name="Wang D."/>
            <person name="Zhang A."/>
            <person name="Wang J."/>
        </authorList>
    </citation>
    <scope>NUCLEOTIDE SEQUENCE</scope>
    <source>
        <strain evidence="3">cv. G1812</strain>
    </source>
</reference>
<dbReference type="Proteomes" id="UP000015106">
    <property type="component" value="Chromosome 2"/>
</dbReference>
<accession>A0A8R7PB80</accession>
<name>A0A8R7PB80_TRIUA</name>
<protein>
    <submittedName>
        <fullName evidence="2">Uncharacterized protein</fullName>
    </submittedName>
</protein>
<dbReference type="Gramene" id="TuG1812G0200001539.01.T02">
    <property type="protein sequence ID" value="TuG1812G0200001539.01.T02.cds323203"/>
    <property type="gene ID" value="TuG1812G0200001539.01"/>
</dbReference>
<sequence length="273" mass="29737">RGVGARDWGGLQRSGLGSHSLFRENISLLSLIPLLFSVSPPPPLPLPLGRLVSSASTTSSSRVSSSHLAAAGSPPLPLILPFSSAISSPLLLRRLFLCLRAQQEEPGSQLHHTTVGEGELQREHAESYPLDPAGPDPHGSVNDTPGDPAGVGVPTSSLWYSLFSNPFFQISLLLFLMYSLFDEQRGTNQDGSTLSTPLLCCHGRALAQRPPPFSWWKMTMANSQVQPVGRRKWQGQQEKSLLLVLLHHCIPRYSSSSSPACFEKKRWKVEVGT</sequence>
<feature type="region of interest" description="Disordered" evidence="1">
    <location>
        <begin position="107"/>
        <end position="148"/>
    </location>
</feature>
<reference evidence="2" key="3">
    <citation type="submission" date="2022-06" db="UniProtKB">
        <authorList>
            <consortium name="EnsemblPlants"/>
        </authorList>
    </citation>
    <scope>IDENTIFICATION</scope>
</reference>
<keyword evidence="3" id="KW-1185">Reference proteome</keyword>
<evidence type="ECO:0000256" key="1">
    <source>
        <dbReference type="SAM" id="MobiDB-lite"/>
    </source>
</evidence>
<reference evidence="2" key="2">
    <citation type="submission" date="2018-03" db="EMBL/GenBank/DDBJ databases">
        <title>The Triticum urartu genome reveals the dynamic nature of wheat genome evolution.</title>
        <authorList>
            <person name="Ling H."/>
            <person name="Ma B."/>
            <person name="Shi X."/>
            <person name="Liu H."/>
            <person name="Dong L."/>
            <person name="Sun H."/>
            <person name="Cao Y."/>
            <person name="Gao Q."/>
            <person name="Zheng S."/>
            <person name="Li Y."/>
            <person name="Yu Y."/>
            <person name="Du H."/>
            <person name="Qi M."/>
            <person name="Li Y."/>
            <person name="Yu H."/>
            <person name="Cui Y."/>
            <person name="Wang N."/>
            <person name="Chen C."/>
            <person name="Wu H."/>
            <person name="Zhao Y."/>
            <person name="Zhang J."/>
            <person name="Li Y."/>
            <person name="Zhou W."/>
            <person name="Zhang B."/>
            <person name="Hu W."/>
            <person name="Eijk M."/>
            <person name="Tang J."/>
            <person name="Witsenboer H."/>
            <person name="Zhao S."/>
            <person name="Li Z."/>
            <person name="Zhang A."/>
            <person name="Wang D."/>
            <person name="Liang C."/>
        </authorList>
    </citation>
    <scope>NUCLEOTIDE SEQUENCE [LARGE SCALE GENOMIC DNA]</scope>
    <source>
        <strain evidence="2">cv. G1812</strain>
    </source>
</reference>